<feature type="region of interest" description="Disordered" evidence="1">
    <location>
        <begin position="1"/>
        <end position="49"/>
    </location>
</feature>
<evidence type="ECO:0000256" key="1">
    <source>
        <dbReference type="SAM" id="MobiDB-lite"/>
    </source>
</evidence>
<proteinExistence type="predicted"/>
<dbReference type="EMBL" id="JARKIE010000024">
    <property type="protein sequence ID" value="KAJ7699023.1"/>
    <property type="molecule type" value="Genomic_DNA"/>
</dbReference>
<dbReference type="Proteomes" id="UP001221757">
    <property type="component" value="Unassembled WGS sequence"/>
</dbReference>
<organism evidence="2 3">
    <name type="scientific">Mycena rosella</name>
    <name type="common">Pink bonnet</name>
    <name type="synonym">Agaricus rosellus</name>
    <dbReference type="NCBI Taxonomy" id="1033263"/>
    <lineage>
        <taxon>Eukaryota</taxon>
        <taxon>Fungi</taxon>
        <taxon>Dikarya</taxon>
        <taxon>Basidiomycota</taxon>
        <taxon>Agaricomycotina</taxon>
        <taxon>Agaricomycetes</taxon>
        <taxon>Agaricomycetidae</taxon>
        <taxon>Agaricales</taxon>
        <taxon>Marasmiineae</taxon>
        <taxon>Mycenaceae</taxon>
        <taxon>Mycena</taxon>
    </lineage>
</organism>
<keyword evidence="3" id="KW-1185">Reference proteome</keyword>
<evidence type="ECO:0000313" key="2">
    <source>
        <dbReference type="EMBL" id="KAJ7699023.1"/>
    </source>
</evidence>
<comment type="caution">
    <text evidence="2">The sequence shown here is derived from an EMBL/GenBank/DDBJ whole genome shotgun (WGS) entry which is preliminary data.</text>
</comment>
<sequence length="159" mass="18284">MHYEFNPPNAAHARAVDSNPMPRSTAKPQRRPDTSVLGNVKSADGNGPGQIERDYRLALRMQSSNWNWTACSLRLPPPSHSLQRSVYPHSTFIRVRFRHQKAFHLPGATTLGRPAFKDRITRRRADELQREQLFTVNDLESRGLLKRCRWGLVGLQKPY</sequence>
<reference evidence="2" key="1">
    <citation type="submission" date="2023-03" db="EMBL/GenBank/DDBJ databases">
        <title>Massive genome expansion in bonnet fungi (Mycena s.s.) driven by repeated elements and novel gene families across ecological guilds.</title>
        <authorList>
            <consortium name="Lawrence Berkeley National Laboratory"/>
            <person name="Harder C.B."/>
            <person name="Miyauchi S."/>
            <person name="Viragh M."/>
            <person name="Kuo A."/>
            <person name="Thoen E."/>
            <person name="Andreopoulos B."/>
            <person name="Lu D."/>
            <person name="Skrede I."/>
            <person name="Drula E."/>
            <person name="Henrissat B."/>
            <person name="Morin E."/>
            <person name="Kohler A."/>
            <person name="Barry K."/>
            <person name="LaButti K."/>
            <person name="Morin E."/>
            <person name="Salamov A."/>
            <person name="Lipzen A."/>
            <person name="Mereny Z."/>
            <person name="Hegedus B."/>
            <person name="Baldrian P."/>
            <person name="Stursova M."/>
            <person name="Weitz H."/>
            <person name="Taylor A."/>
            <person name="Grigoriev I.V."/>
            <person name="Nagy L.G."/>
            <person name="Martin F."/>
            <person name="Kauserud H."/>
        </authorList>
    </citation>
    <scope>NUCLEOTIDE SEQUENCE</scope>
    <source>
        <strain evidence="2">CBHHK067</strain>
    </source>
</reference>
<evidence type="ECO:0000313" key="3">
    <source>
        <dbReference type="Proteomes" id="UP001221757"/>
    </source>
</evidence>
<protein>
    <submittedName>
        <fullName evidence="2">Uncharacterized protein</fullName>
    </submittedName>
</protein>
<name>A0AAD7GQ23_MYCRO</name>
<accession>A0AAD7GQ23</accession>
<gene>
    <name evidence="2" type="ORF">B0H17DRAFT_1129561</name>
</gene>
<dbReference type="AlphaFoldDB" id="A0AAD7GQ23"/>